<feature type="compositionally biased region" description="Polar residues" evidence="1">
    <location>
        <begin position="436"/>
        <end position="445"/>
    </location>
</feature>
<dbReference type="InterPro" id="IPR022081">
    <property type="entry name" value="DUF3631"/>
</dbReference>
<dbReference type="AlphaFoldDB" id="A0A0Q2X4K4"/>
<dbReference type="Proteomes" id="UP000051677">
    <property type="component" value="Unassembled WGS sequence"/>
</dbReference>
<protein>
    <recommendedName>
        <fullName evidence="2">DUF3631 domain-containing protein</fullName>
    </recommendedName>
</protein>
<accession>A0A0Q2X4K4</accession>
<name>A0A0Q2X4K4_MYCGO</name>
<gene>
    <name evidence="3" type="ORF">AO501_09525</name>
</gene>
<dbReference type="RefSeq" id="WP_055580796.1">
    <property type="nucleotide sequence ID" value="NZ_LKTM01000355.1"/>
</dbReference>
<evidence type="ECO:0000313" key="3">
    <source>
        <dbReference type="EMBL" id="KQH76244.1"/>
    </source>
</evidence>
<proteinExistence type="predicted"/>
<feature type="region of interest" description="Disordered" evidence="1">
    <location>
        <begin position="409"/>
        <end position="487"/>
    </location>
</feature>
<evidence type="ECO:0000256" key="1">
    <source>
        <dbReference type="SAM" id="MobiDB-lite"/>
    </source>
</evidence>
<sequence>MTRDQVARGKEVAQKWAASAHARLLDDIEAWFKRFIAVPDDRDLRLLTLWTVSTYLAVELYTSPRLLIDSTMPGSGKTTVLDHLSRLAWKPVQAASLSSPALLVRMLEHGVRTVLIDEVDRSLSPNKPGVEDLIGILNSGYRRGATRPVLVPVKGGGWEVREMPTFAPVAMAGNSPRLPEDTMSRAIRILLMPDLDGAIEDSDWEVIEPEVEALRTRIEEFADAVRDTVAGLDVDLPKACIGRAKEKWRPLKRVAVIAAGDWPWLADELIARSLNEDSDEREAGLRTLPPGMVLLTDLHSIWPEGQDFVPTKELVSKLILSNPEYWGVGSAYGKPLTDHRLGRMVAQASKITSVRPGGRGPRGYHKTEFLRVWHRLGIGRNETGASGYTGATGADDNQLHRFNHLHRIESDPLPSGAQTGANPDNDCSEPRHPQSEPVQSEQTGAAPSPASMPPRLRTITNPAQPHQPERRRERTRGKHRPSLCPDCQRAPARTETGCCDFCLAKHQAKTATPL</sequence>
<feature type="domain" description="DUF3631" evidence="2">
    <location>
        <begin position="208"/>
        <end position="375"/>
    </location>
</feature>
<dbReference type="Pfam" id="PF12307">
    <property type="entry name" value="DUF3631"/>
    <property type="match status" value="1"/>
</dbReference>
<organism evidence="3 4">
    <name type="scientific">Mycobacterium gordonae</name>
    <dbReference type="NCBI Taxonomy" id="1778"/>
    <lineage>
        <taxon>Bacteria</taxon>
        <taxon>Bacillati</taxon>
        <taxon>Actinomycetota</taxon>
        <taxon>Actinomycetes</taxon>
        <taxon>Mycobacteriales</taxon>
        <taxon>Mycobacteriaceae</taxon>
        <taxon>Mycobacterium</taxon>
    </lineage>
</organism>
<dbReference type="OrthoDB" id="3261135at2"/>
<evidence type="ECO:0000259" key="2">
    <source>
        <dbReference type="Pfam" id="PF12307"/>
    </source>
</evidence>
<reference evidence="3 4" key="1">
    <citation type="submission" date="2015-10" db="EMBL/GenBank/DDBJ databases">
        <title>Mycobacterium gordonae draft genome assembly.</title>
        <authorList>
            <person name="Ustinova V."/>
            <person name="Smirnova T."/>
            <person name="Blagodatskikh K."/>
            <person name="Varlamov D."/>
            <person name="Larionova E."/>
            <person name="Chernousova L."/>
        </authorList>
    </citation>
    <scope>NUCLEOTIDE SEQUENCE [LARGE SCALE GENOMIC DNA]</scope>
    <source>
        <strain evidence="3 4">CTRI 14-8773</strain>
    </source>
</reference>
<dbReference type="EMBL" id="LKTM01000355">
    <property type="protein sequence ID" value="KQH76244.1"/>
    <property type="molecule type" value="Genomic_DNA"/>
</dbReference>
<evidence type="ECO:0000313" key="4">
    <source>
        <dbReference type="Proteomes" id="UP000051677"/>
    </source>
</evidence>
<comment type="caution">
    <text evidence="3">The sequence shown here is derived from an EMBL/GenBank/DDBJ whole genome shotgun (WGS) entry which is preliminary data.</text>
</comment>